<keyword evidence="2 6" id="KW-0812">Transmembrane</keyword>
<dbReference type="InterPro" id="IPR004843">
    <property type="entry name" value="Calcineurin-like_PHP"/>
</dbReference>
<comment type="subcellular location">
    <subcellularLocation>
        <location evidence="1">Membrane</location>
        <topology evidence="1">Multi-pass membrane protein</topology>
    </subcellularLocation>
</comment>
<dbReference type="GO" id="GO:0005783">
    <property type="term" value="C:endoplasmic reticulum"/>
    <property type="evidence" value="ECO:0007669"/>
    <property type="project" value="TreeGrafter"/>
</dbReference>
<feature type="compositionally biased region" description="Polar residues" evidence="5">
    <location>
        <begin position="450"/>
        <end position="460"/>
    </location>
</feature>
<sequence>MLTASRRALRSTLDACLSPWGLLDWLRLLWCITVLWYELASFAWSLRACSWPDALLSPVRRSSRERPAHILLVADPQVRDLSTSRAAGFAAVRLHLTELALRRNWFFASRRSPDVVVFLGDILASWRLIRSDEDYRRNYDKFVDIFRSDRRIPSYFVPGNNDVGLNIDPSAAREARRRFTTHFGPLNHKIHVHNHTLVMLDAAGLVEEDYLRAAKYIDYDHWSPLPHGPVEFVHSLREESERYPAILFTHIPLHRPETASCGPLREKGSIRRGVGPNYQNMLDKKTTTFLLQSITPEIVFSADDKDYCDYVHVPPRAVIKAVDGDSQEANDAQHPVVQNVREITIKAFSPSPEIRHPGFQLLSLAPPSSADHSEPSLATTPCFLPDYPSAYTWRYIPLFFVTTLVLVLLRRKQRSPSLPTHRQSIFRRSISLSTLPPVPWTPLPHPSTPFSSDWSPSTPGFFTPRPRSPHSAKSIPSPTEEFPRGSLRAPLLSARTSNGDAGPLQTTPTLRATAHSDPDAGGSSQHLPTGPTHIEADELEDDFAYGLQRHAQPLRYKIDRGDEPLGVVSDGLGITFTLNGQRRRISLWNPLKWRQRRRIPSGGGVGARRRSGKRAFLKRVVMDLGYIVWPAALLWLGPRWLMA</sequence>
<dbReference type="PANTHER" id="PTHR13315">
    <property type="entry name" value="METALLO PHOSPHOESTERASE RELATED"/>
    <property type="match status" value="1"/>
</dbReference>
<dbReference type="GO" id="GO:0006506">
    <property type="term" value="P:GPI anchor biosynthetic process"/>
    <property type="evidence" value="ECO:0007669"/>
    <property type="project" value="InterPro"/>
</dbReference>
<dbReference type="Pfam" id="PF00149">
    <property type="entry name" value="Metallophos"/>
    <property type="match status" value="1"/>
</dbReference>
<keyword evidence="3 6" id="KW-1133">Transmembrane helix</keyword>
<keyword evidence="4 6" id="KW-0472">Membrane</keyword>
<reference evidence="8" key="1">
    <citation type="submission" date="2019-01" db="EMBL/GenBank/DDBJ databases">
        <title>Draft genome sequences of three monokaryotic isolates of the white-rot basidiomycete fungus Dichomitus squalens.</title>
        <authorList>
            <consortium name="DOE Joint Genome Institute"/>
            <person name="Lopez S.C."/>
            <person name="Andreopoulos B."/>
            <person name="Pangilinan J."/>
            <person name="Lipzen A."/>
            <person name="Riley R."/>
            <person name="Ahrendt S."/>
            <person name="Ng V."/>
            <person name="Barry K."/>
            <person name="Daum C."/>
            <person name="Grigoriev I.V."/>
            <person name="Hilden K.S."/>
            <person name="Makela M.R."/>
            <person name="de Vries R.P."/>
        </authorList>
    </citation>
    <scope>NUCLEOTIDE SEQUENCE [LARGE SCALE GENOMIC DNA]</scope>
    <source>
        <strain evidence="8">OM18370.1</strain>
    </source>
</reference>
<name>A0A4Q9MPF4_9APHY</name>
<dbReference type="PANTHER" id="PTHR13315:SF4">
    <property type="entry name" value="METALLOPHOSPHOESTERASE, ISOFORM E"/>
    <property type="match status" value="1"/>
</dbReference>
<dbReference type="OrthoDB" id="5977743at2759"/>
<dbReference type="InterPro" id="IPR033308">
    <property type="entry name" value="PGAP5/Cdc1/Ted1"/>
</dbReference>
<feature type="domain" description="Calcineurin-like phosphoesterase" evidence="7">
    <location>
        <begin position="70"/>
        <end position="259"/>
    </location>
</feature>
<feature type="compositionally biased region" description="Polar residues" evidence="5">
    <location>
        <begin position="494"/>
        <end position="510"/>
    </location>
</feature>
<dbReference type="Proteomes" id="UP000292957">
    <property type="component" value="Unassembled WGS sequence"/>
</dbReference>
<gene>
    <name evidence="8" type="ORF">BD311DRAFT_787768</name>
</gene>
<feature type="region of interest" description="Disordered" evidence="5">
    <location>
        <begin position="447"/>
        <end position="533"/>
    </location>
</feature>
<feature type="transmembrane region" description="Helical" evidence="6">
    <location>
        <begin position="616"/>
        <end position="637"/>
    </location>
</feature>
<evidence type="ECO:0000313" key="8">
    <source>
        <dbReference type="EMBL" id="TBU29569.1"/>
    </source>
</evidence>
<evidence type="ECO:0000256" key="1">
    <source>
        <dbReference type="ARBA" id="ARBA00004141"/>
    </source>
</evidence>
<accession>A0A4Q9MPF4</accession>
<feature type="transmembrane region" description="Helical" evidence="6">
    <location>
        <begin position="391"/>
        <end position="409"/>
    </location>
</feature>
<dbReference type="EMBL" id="ML143412">
    <property type="protein sequence ID" value="TBU29569.1"/>
    <property type="molecule type" value="Genomic_DNA"/>
</dbReference>
<proteinExistence type="predicted"/>
<evidence type="ECO:0000256" key="2">
    <source>
        <dbReference type="ARBA" id="ARBA00022692"/>
    </source>
</evidence>
<protein>
    <recommendedName>
        <fullName evidence="7">Calcineurin-like phosphoesterase domain-containing protein</fullName>
    </recommendedName>
</protein>
<dbReference type="SUPFAM" id="SSF56300">
    <property type="entry name" value="Metallo-dependent phosphatases"/>
    <property type="match status" value="1"/>
</dbReference>
<evidence type="ECO:0000256" key="3">
    <source>
        <dbReference type="ARBA" id="ARBA00022989"/>
    </source>
</evidence>
<evidence type="ECO:0000259" key="7">
    <source>
        <dbReference type="Pfam" id="PF00149"/>
    </source>
</evidence>
<dbReference type="AlphaFoldDB" id="A0A4Q9MPF4"/>
<dbReference type="InterPro" id="IPR029052">
    <property type="entry name" value="Metallo-depent_PP-like"/>
</dbReference>
<organism evidence="8">
    <name type="scientific">Dichomitus squalens</name>
    <dbReference type="NCBI Taxonomy" id="114155"/>
    <lineage>
        <taxon>Eukaryota</taxon>
        <taxon>Fungi</taxon>
        <taxon>Dikarya</taxon>
        <taxon>Basidiomycota</taxon>
        <taxon>Agaricomycotina</taxon>
        <taxon>Agaricomycetes</taxon>
        <taxon>Polyporales</taxon>
        <taxon>Polyporaceae</taxon>
        <taxon>Dichomitus</taxon>
    </lineage>
</organism>
<evidence type="ECO:0000256" key="4">
    <source>
        <dbReference type="ARBA" id="ARBA00023136"/>
    </source>
</evidence>
<evidence type="ECO:0000256" key="6">
    <source>
        <dbReference type="SAM" id="Phobius"/>
    </source>
</evidence>
<dbReference type="GO" id="GO:0016020">
    <property type="term" value="C:membrane"/>
    <property type="evidence" value="ECO:0007669"/>
    <property type="project" value="UniProtKB-SubCell"/>
</dbReference>
<dbReference type="GO" id="GO:0016787">
    <property type="term" value="F:hydrolase activity"/>
    <property type="evidence" value="ECO:0007669"/>
    <property type="project" value="InterPro"/>
</dbReference>
<dbReference type="Gene3D" id="3.60.21.10">
    <property type="match status" value="1"/>
</dbReference>
<evidence type="ECO:0000256" key="5">
    <source>
        <dbReference type="SAM" id="MobiDB-lite"/>
    </source>
</evidence>